<protein>
    <recommendedName>
        <fullName evidence="3">ABM domain-containing protein</fullName>
    </recommendedName>
</protein>
<evidence type="ECO:0000313" key="2">
    <source>
        <dbReference type="Proteomes" id="UP001147700"/>
    </source>
</evidence>
<dbReference type="Proteomes" id="UP001147700">
    <property type="component" value="Unassembled WGS sequence"/>
</dbReference>
<sequence length="212" mass="23721">MRRYRMRAERADEFMRRVDESFADQLAAQAGFVSYVLIDCGEGDVFTLSMFAEAAQAEASRALAQRWTEEQLKDIEFTRYEAIHGASAVSRAAPGMLEPSRFGGARKAVSIRLYRVRSGTVPELLQAVDRAFADRLQSLEGFEASHLLDCDDGELLWISVLRDEQAVDASEEQALAFMRSELAEFRLEREVAIRGEIAVSRANSVLLEPAHA</sequence>
<reference evidence="1" key="1">
    <citation type="submission" date="2022-10" db="EMBL/GenBank/DDBJ databases">
        <title>The WGS of Solirubrobacter sp. CPCC 204708.</title>
        <authorList>
            <person name="Jiang Z."/>
        </authorList>
    </citation>
    <scope>NUCLEOTIDE SEQUENCE</scope>
    <source>
        <strain evidence="1">CPCC 204708</strain>
    </source>
</reference>
<gene>
    <name evidence="1" type="ORF">OJ962_29180</name>
</gene>
<proteinExistence type="predicted"/>
<dbReference type="EMBL" id="JAPCID010000060">
    <property type="protein sequence ID" value="MDA0141602.1"/>
    <property type="molecule type" value="Genomic_DNA"/>
</dbReference>
<evidence type="ECO:0000313" key="1">
    <source>
        <dbReference type="EMBL" id="MDA0141602.1"/>
    </source>
</evidence>
<organism evidence="1 2">
    <name type="scientific">Solirubrobacter deserti</name>
    <dbReference type="NCBI Taxonomy" id="2282478"/>
    <lineage>
        <taxon>Bacteria</taxon>
        <taxon>Bacillati</taxon>
        <taxon>Actinomycetota</taxon>
        <taxon>Thermoleophilia</taxon>
        <taxon>Solirubrobacterales</taxon>
        <taxon>Solirubrobacteraceae</taxon>
        <taxon>Solirubrobacter</taxon>
    </lineage>
</organism>
<dbReference type="RefSeq" id="WP_202953544.1">
    <property type="nucleotide sequence ID" value="NZ_JAPCID010000060.1"/>
</dbReference>
<evidence type="ECO:0008006" key="3">
    <source>
        <dbReference type="Google" id="ProtNLM"/>
    </source>
</evidence>
<name>A0ABT4RSZ4_9ACTN</name>
<accession>A0ABT4RSZ4</accession>
<comment type="caution">
    <text evidence="1">The sequence shown here is derived from an EMBL/GenBank/DDBJ whole genome shotgun (WGS) entry which is preliminary data.</text>
</comment>
<keyword evidence="2" id="KW-1185">Reference proteome</keyword>